<organism evidence="13 14">
    <name type="scientific">Kitasatospora purpeofusca</name>
    <dbReference type="NCBI Taxonomy" id="67352"/>
    <lineage>
        <taxon>Bacteria</taxon>
        <taxon>Bacillati</taxon>
        <taxon>Actinomycetota</taxon>
        <taxon>Actinomycetes</taxon>
        <taxon>Kitasatosporales</taxon>
        <taxon>Streptomycetaceae</taxon>
        <taxon>Kitasatospora</taxon>
    </lineage>
</organism>
<evidence type="ECO:0000313" key="13">
    <source>
        <dbReference type="EMBL" id="WUQ81883.1"/>
    </source>
</evidence>
<evidence type="ECO:0000256" key="11">
    <source>
        <dbReference type="SAM" id="Phobius"/>
    </source>
</evidence>
<evidence type="ECO:0000256" key="1">
    <source>
        <dbReference type="ARBA" id="ARBA00004141"/>
    </source>
</evidence>
<keyword evidence="8" id="KW-0406">Ion transport</keyword>
<accession>A0ABZ1TSD1</accession>
<keyword evidence="5" id="KW-0631">Potassium channel</keyword>
<dbReference type="RefSeq" id="WP_328952955.1">
    <property type="nucleotide sequence ID" value="NZ_CP108110.1"/>
</dbReference>
<feature type="transmembrane region" description="Helical" evidence="11">
    <location>
        <begin position="139"/>
        <end position="160"/>
    </location>
</feature>
<evidence type="ECO:0000256" key="4">
    <source>
        <dbReference type="ARBA" id="ARBA00022692"/>
    </source>
</evidence>
<evidence type="ECO:0000256" key="9">
    <source>
        <dbReference type="ARBA" id="ARBA00023136"/>
    </source>
</evidence>
<keyword evidence="6" id="KW-0630">Potassium</keyword>
<proteinExistence type="predicted"/>
<keyword evidence="4 11" id="KW-0812">Transmembrane</keyword>
<keyword evidence="2" id="KW-0813">Transport</keyword>
<evidence type="ECO:0000256" key="5">
    <source>
        <dbReference type="ARBA" id="ARBA00022826"/>
    </source>
</evidence>
<keyword evidence="3" id="KW-0633">Potassium transport</keyword>
<dbReference type="EMBL" id="CP108110">
    <property type="protein sequence ID" value="WUQ81883.1"/>
    <property type="molecule type" value="Genomic_DNA"/>
</dbReference>
<evidence type="ECO:0000256" key="7">
    <source>
        <dbReference type="ARBA" id="ARBA00022989"/>
    </source>
</evidence>
<name>A0ABZ1TSD1_9ACTN</name>
<evidence type="ECO:0000256" key="8">
    <source>
        <dbReference type="ARBA" id="ARBA00023065"/>
    </source>
</evidence>
<feature type="transmembrane region" description="Helical" evidence="11">
    <location>
        <begin position="39"/>
        <end position="62"/>
    </location>
</feature>
<dbReference type="PANTHER" id="PTHR10027">
    <property type="entry name" value="CALCIUM-ACTIVATED POTASSIUM CHANNEL ALPHA CHAIN"/>
    <property type="match status" value="1"/>
</dbReference>
<feature type="transmembrane region" description="Helical" evidence="11">
    <location>
        <begin position="12"/>
        <end position="33"/>
    </location>
</feature>
<dbReference type="GO" id="GO:0034220">
    <property type="term" value="P:monoatomic ion transmembrane transport"/>
    <property type="evidence" value="ECO:0007669"/>
    <property type="project" value="UniProtKB-KW"/>
</dbReference>
<dbReference type="Pfam" id="PF07885">
    <property type="entry name" value="Ion_trans_2"/>
    <property type="match status" value="1"/>
</dbReference>
<dbReference type="SUPFAM" id="SSF81324">
    <property type="entry name" value="Voltage-gated potassium channels"/>
    <property type="match status" value="1"/>
</dbReference>
<gene>
    <name evidence="13" type="ORF">OHA16_02135</name>
</gene>
<evidence type="ECO:0000256" key="2">
    <source>
        <dbReference type="ARBA" id="ARBA00022448"/>
    </source>
</evidence>
<evidence type="ECO:0000256" key="10">
    <source>
        <dbReference type="ARBA" id="ARBA00023303"/>
    </source>
</evidence>
<protein>
    <submittedName>
        <fullName evidence="13">Potassium channel family protein</fullName>
    </submittedName>
</protein>
<keyword evidence="7 11" id="KW-1133">Transmembrane helix</keyword>
<sequence>MAREPGGHRRETLLAAVRSVVGTGVVVAAYYLLPLDAAFTARTVITLIGGLAAVALLLFWQVRVIMRSPRPQLRAVEAVATALPLFLLLFAAVYYLLERSTPESFSESLSRTDALYFTMTVFSTVGFGDISPHSEPARVLATGQMAVDLVLLGVVARYLVGAVQEGMRQQQLTAPDGGNGSSSDAR</sequence>
<keyword evidence="9 11" id="KW-0472">Membrane</keyword>
<evidence type="ECO:0000256" key="6">
    <source>
        <dbReference type="ARBA" id="ARBA00022958"/>
    </source>
</evidence>
<evidence type="ECO:0000259" key="12">
    <source>
        <dbReference type="Pfam" id="PF07885"/>
    </source>
</evidence>
<feature type="transmembrane region" description="Helical" evidence="11">
    <location>
        <begin position="74"/>
        <end position="97"/>
    </location>
</feature>
<dbReference type="InterPro" id="IPR013099">
    <property type="entry name" value="K_chnl_dom"/>
</dbReference>
<comment type="subcellular location">
    <subcellularLocation>
        <location evidence="1">Membrane</location>
        <topology evidence="1">Multi-pass membrane protein</topology>
    </subcellularLocation>
</comment>
<dbReference type="Gene3D" id="1.10.287.70">
    <property type="match status" value="1"/>
</dbReference>
<feature type="domain" description="Potassium channel" evidence="12">
    <location>
        <begin position="85"/>
        <end position="164"/>
    </location>
</feature>
<reference evidence="13" key="1">
    <citation type="submission" date="2022-10" db="EMBL/GenBank/DDBJ databases">
        <title>The complete genomes of actinobacterial strains from the NBC collection.</title>
        <authorList>
            <person name="Joergensen T.S."/>
            <person name="Alvarez Arevalo M."/>
            <person name="Sterndorff E.B."/>
            <person name="Faurdal D."/>
            <person name="Vuksanovic O."/>
            <person name="Mourched A.-S."/>
            <person name="Charusanti P."/>
            <person name="Shaw S."/>
            <person name="Blin K."/>
            <person name="Weber T."/>
        </authorList>
    </citation>
    <scope>NUCLEOTIDE SEQUENCE</scope>
    <source>
        <strain evidence="13">NBC_00222</strain>
    </source>
</reference>
<evidence type="ECO:0000256" key="3">
    <source>
        <dbReference type="ARBA" id="ARBA00022538"/>
    </source>
</evidence>
<dbReference type="Proteomes" id="UP001432222">
    <property type="component" value="Chromosome"/>
</dbReference>
<keyword evidence="14" id="KW-1185">Reference proteome</keyword>
<dbReference type="PANTHER" id="PTHR10027:SF10">
    <property type="entry name" value="SLOWPOKE 2, ISOFORM D"/>
    <property type="match status" value="1"/>
</dbReference>
<evidence type="ECO:0000313" key="14">
    <source>
        <dbReference type="Proteomes" id="UP001432222"/>
    </source>
</evidence>
<keyword evidence="10 13" id="KW-0407">Ion channel</keyword>
<dbReference type="InterPro" id="IPR047871">
    <property type="entry name" value="K_chnl_Slo-like"/>
</dbReference>